<evidence type="ECO:0000313" key="13">
    <source>
        <dbReference type="Proteomes" id="UP000730618"/>
    </source>
</evidence>
<evidence type="ECO:0000259" key="11">
    <source>
        <dbReference type="PROSITE" id="PS50893"/>
    </source>
</evidence>
<evidence type="ECO:0000256" key="4">
    <source>
        <dbReference type="ARBA" id="ARBA00022741"/>
    </source>
</evidence>
<keyword evidence="10" id="KW-0234">DNA repair</keyword>
<keyword evidence="7" id="KW-0067">ATP-binding</keyword>
<protein>
    <submittedName>
        <fullName evidence="12">UvrABC system protein A</fullName>
    </submittedName>
</protein>
<evidence type="ECO:0000256" key="1">
    <source>
        <dbReference type="ARBA" id="ARBA00004496"/>
    </source>
</evidence>
<dbReference type="PANTHER" id="PTHR43152">
    <property type="entry name" value="UVRABC SYSTEM PROTEIN A"/>
    <property type="match status" value="1"/>
</dbReference>
<keyword evidence="13" id="KW-1185">Reference proteome</keyword>
<reference evidence="12 13" key="1">
    <citation type="submission" date="2021-06" db="EMBL/GenBank/DDBJ databases">
        <authorList>
            <person name="Criscuolo A."/>
        </authorList>
    </citation>
    <scope>NUCLEOTIDE SEQUENCE [LARGE SCALE GENOMIC DNA]</scope>
    <source>
        <strain evidence="13">CIP 111802</strain>
    </source>
</reference>
<dbReference type="RefSeq" id="WP_218099410.1">
    <property type="nucleotide sequence ID" value="NZ_CAJVCE010000008.1"/>
</dbReference>
<keyword evidence="4" id="KW-0547">Nucleotide-binding</keyword>
<evidence type="ECO:0000256" key="7">
    <source>
        <dbReference type="ARBA" id="ARBA00022840"/>
    </source>
</evidence>
<accession>A0ABM8VIC7</accession>
<sequence>MDHIQVIGARIHNLKHIDVTLPKGKFIVFTGVSGSGKSSLAFDVLYEEGRQRYLQSIGQTLRGEAVEEKEPFDEIAGLPPAIAVEQNKIRQSNPRSIVGTKTKALHDLKWLYSLDGRGSDGERTQLSPDHFAFHASAAGRCTDCGGSGYFSKLDADKIIQDPNRTVSKIVSNVSAQLDKYLMNLAKENKIDWRNAVYANLPEDIRHKVLWGTDSYEGVMNFIKGRMRRKPESRAQFEQAWCSKFKCVTCYGKGLSDEARHTYIGDKDIRELCEMTMSELDQFFTKLNRDKSSYSVVGQRTLGRLSALFRLFIEVGLSHITLLRSIPTLSGGELQRLYLMYHLESKFDSLLYVFDEPTAGLHEREKQSLLNKLKQLTYSGNTVIVVEHDINVIKQADYIVELGPSAGKQGGEVLFQGTLEHYLQSETSVLSPYVTGRARILSKGPHEYRKVGSSTKKLVIRNANTHNLKNLAVEIPLGIMVGVSGVSGSGKSTLIMDTLVPLLKQKLDAVNIEANEDEDEEAAPEDSGFEQLETAVIEGAEHIQKCVCVSQKLIGRGKGSTPAAYIGIWDKIRSIFAGQPEAIAREYTASHFSFNTEQGGCPSCRGSGVESMDMGAIGIVNRCCTACGGSRFRKVILDIAYQGKNIVDVLEMNAREALPFFREHKAISQMLQTLIQVGLDYLPLGQPVPTLSGGEAQRIKLAKELGKARKENTLYILDEPTTGLSSPDIEKLITLLESFVEQGNSVIVVEHEPALLSYCDWTIEMGPGGGSQGGSIVASRPPSGLVVSF</sequence>
<dbReference type="PROSITE" id="PS50893">
    <property type="entry name" value="ABC_TRANSPORTER_2"/>
    <property type="match status" value="1"/>
</dbReference>
<evidence type="ECO:0000256" key="3">
    <source>
        <dbReference type="ARBA" id="ARBA00022737"/>
    </source>
</evidence>
<dbReference type="PROSITE" id="PS00211">
    <property type="entry name" value="ABC_TRANSPORTER_1"/>
    <property type="match status" value="1"/>
</dbReference>
<dbReference type="EMBL" id="CAJVCE010000008">
    <property type="protein sequence ID" value="CAG7643799.1"/>
    <property type="molecule type" value="Genomic_DNA"/>
</dbReference>
<dbReference type="InterPro" id="IPR017871">
    <property type="entry name" value="ABC_transporter-like_CS"/>
</dbReference>
<organism evidence="12 13">
    <name type="scientific">Paenibacillus allorhizosphaerae</name>
    <dbReference type="NCBI Taxonomy" id="2849866"/>
    <lineage>
        <taxon>Bacteria</taxon>
        <taxon>Bacillati</taxon>
        <taxon>Bacillota</taxon>
        <taxon>Bacilli</taxon>
        <taxon>Bacillales</taxon>
        <taxon>Paenibacillaceae</taxon>
        <taxon>Paenibacillus</taxon>
    </lineage>
</organism>
<proteinExistence type="predicted"/>
<keyword evidence="9" id="KW-0238">DNA-binding</keyword>
<keyword evidence="3" id="KW-0677">Repeat</keyword>
<keyword evidence="8" id="KW-0267">Excision nuclease</keyword>
<evidence type="ECO:0000256" key="9">
    <source>
        <dbReference type="ARBA" id="ARBA00023125"/>
    </source>
</evidence>
<dbReference type="PANTHER" id="PTHR43152:SF3">
    <property type="entry name" value="UVRABC SYSTEM PROTEIN A"/>
    <property type="match status" value="1"/>
</dbReference>
<feature type="domain" description="ABC transporter" evidence="11">
    <location>
        <begin position="452"/>
        <end position="788"/>
    </location>
</feature>
<evidence type="ECO:0000256" key="10">
    <source>
        <dbReference type="ARBA" id="ARBA00023204"/>
    </source>
</evidence>
<dbReference type="Proteomes" id="UP000730618">
    <property type="component" value="Unassembled WGS sequence"/>
</dbReference>
<gene>
    <name evidence="12" type="primary">uvrA_2</name>
    <name evidence="12" type="ORF">PAECIP111802_03077</name>
</gene>
<keyword evidence="2" id="KW-0963">Cytoplasm</keyword>
<dbReference type="InterPro" id="IPR003439">
    <property type="entry name" value="ABC_transporter-like_ATP-bd"/>
</dbReference>
<evidence type="ECO:0000256" key="2">
    <source>
        <dbReference type="ARBA" id="ARBA00022490"/>
    </source>
</evidence>
<comment type="caution">
    <text evidence="12">The sequence shown here is derived from an EMBL/GenBank/DDBJ whole genome shotgun (WGS) entry which is preliminary data.</text>
</comment>
<evidence type="ECO:0000256" key="5">
    <source>
        <dbReference type="ARBA" id="ARBA00022763"/>
    </source>
</evidence>
<evidence type="ECO:0000256" key="6">
    <source>
        <dbReference type="ARBA" id="ARBA00022769"/>
    </source>
</evidence>
<comment type="subcellular location">
    <subcellularLocation>
        <location evidence="1">Cytoplasm</location>
    </subcellularLocation>
</comment>
<keyword evidence="6" id="KW-0228">DNA excision</keyword>
<name>A0ABM8VIC7_9BACL</name>
<evidence type="ECO:0000313" key="12">
    <source>
        <dbReference type="EMBL" id="CAG7643799.1"/>
    </source>
</evidence>
<keyword evidence="5" id="KW-0227">DNA damage</keyword>
<evidence type="ECO:0000256" key="8">
    <source>
        <dbReference type="ARBA" id="ARBA00022881"/>
    </source>
</evidence>